<dbReference type="InterPro" id="IPR045231">
    <property type="entry name" value="Yip1/4-like"/>
</dbReference>
<feature type="transmembrane region" description="Helical" evidence="6">
    <location>
        <begin position="197"/>
        <end position="215"/>
    </location>
</feature>
<dbReference type="PANTHER" id="PTHR21236:SF1">
    <property type="entry name" value="PROTEIN YIPF6"/>
    <property type="match status" value="1"/>
</dbReference>
<feature type="transmembrane region" description="Helical" evidence="6">
    <location>
        <begin position="166"/>
        <end position="190"/>
    </location>
</feature>
<keyword evidence="3 6" id="KW-0812">Transmembrane</keyword>
<evidence type="ECO:0000256" key="2">
    <source>
        <dbReference type="ARBA" id="ARBA00010596"/>
    </source>
</evidence>
<sequence length="246" mass="27184">MSYAHVPENENDDFLITDDNVIENDEIVQDTVNEPSYGTRGAVFSEPATTAQYGSERLEQRRFMGGDTLDEPVLTTLLRDVKAVGMRLRQVVWRSASDDDLVENSPTLQWDLWGPLVFCLLISTTLSMIAPAHQKSLVFSGLFTIMWLGQVVVALNIKLLGGSISFFHALCVTGYSLFPLVIAAILSAFINYRLIRLPIDTVLVAWSVYATTTGLKHSGVLPTRVWLATYPVGLLFVGLGWVCVVS</sequence>
<proteinExistence type="inferred from homology"/>
<dbReference type="EMBL" id="HG937692">
    <property type="protein sequence ID" value="CDP35907.1"/>
    <property type="molecule type" value="Genomic_DNA"/>
</dbReference>
<comment type="similarity">
    <text evidence="2 6">Belongs to the YIP1 family.</text>
</comment>
<evidence type="ECO:0000256" key="5">
    <source>
        <dbReference type="ARBA" id="ARBA00023136"/>
    </source>
</evidence>
<name>A0A060TAI2_BLAAD</name>
<feature type="transmembrane region" description="Helical" evidence="6">
    <location>
        <begin position="112"/>
        <end position="130"/>
    </location>
</feature>
<evidence type="ECO:0000256" key="6">
    <source>
        <dbReference type="RuleBase" id="RU361264"/>
    </source>
</evidence>
<evidence type="ECO:0000313" key="8">
    <source>
        <dbReference type="EMBL" id="CDP35907.1"/>
    </source>
</evidence>
<dbReference type="GO" id="GO:0000139">
    <property type="term" value="C:Golgi membrane"/>
    <property type="evidence" value="ECO:0007669"/>
    <property type="project" value="UniProtKB-SubCell"/>
</dbReference>
<evidence type="ECO:0000256" key="3">
    <source>
        <dbReference type="ARBA" id="ARBA00022692"/>
    </source>
</evidence>
<keyword evidence="5 6" id="KW-0472">Membrane</keyword>
<keyword evidence="4 6" id="KW-1133">Transmembrane helix</keyword>
<reference evidence="8" key="2">
    <citation type="submission" date="2014-06" db="EMBL/GenBank/DDBJ databases">
        <title>The complete genome of Blastobotrys (Arxula) adeninivorans LS3 - a yeast of biotechnological interest.</title>
        <authorList>
            <person name="Kunze G."/>
            <person name="Gaillardin C."/>
            <person name="Czernicka M."/>
            <person name="Durrens P."/>
            <person name="Martin T."/>
            <person name="Boer E."/>
            <person name="Gabaldon T."/>
            <person name="Cruz J."/>
            <person name="Talla E."/>
            <person name="Marck C."/>
            <person name="Goffeau A."/>
            <person name="Barbe V."/>
            <person name="Baret P."/>
            <person name="Baronian K."/>
            <person name="Beier S."/>
            <person name="Bleykasten C."/>
            <person name="Bode R."/>
            <person name="Casaregola S."/>
            <person name="Despons L."/>
            <person name="Fairhead C."/>
            <person name="Giersberg M."/>
            <person name="Gierski P."/>
            <person name="Hahnel U."/>
            <person name="Hartmann A."/>
            <person name="Jankowska D."/>
            <person name="Jubin C."/>
            <person name="Jung P."/>
            <person name="Lafontaine I."/>
            <person name="Leh-Louis V."/>
            <person name="Lemaire M."/>
            <person name="Marcet-Houben M."/>
            <person name="Mascher M."/>
            <person name="Morel G."/>
            <person name="Richard G.-F."/>
            <person name="Riechen J."/>
            <person name="Sacerdot C."/>
            <person name="Sarkar A."/>
            <person name="Savel G."/>
            <person name="Schacherer J."/>
            <person name="Sherman D."/>
            <person name="Straub M.-L."/>
            <person name="Stein N."/>
            <person name="Thierry A."/>
            <person name="Trautwein-Schult A."/>
            <person name="Westhof E."/>
            <person name="Worch S."/>
            <person name="Dujon B."/>
            <person name="Souciet J.-L."/>
            <person name="Wincker P."/>
            <person name="Scholz U."/>
            <person name="Neuveglise N."/>
        </authorList>
    </citation>
    <scope>NUCLEOTIDE SEQUENCE</scope>
    <source>
        <strain evidence="8">LS3</strain>
    </source>
</reference>
<comment type="subcellular location">
    <subcellularLocation>
        <location evidence="6">Golgi apparatus membrane</location>
        <topology evidence="6">Multi-pass membrane protein</topology>
    </subcellularLocation>
    <subcellularLocation>
        <location evidence="1">Membrane</location>
        <topology evidence="1">Multi-pass membrane protein</topology>
    </subcellularLocation>
</comment>
<dbReference type="Pfam" id="PF04893">
    <property type="entry name" value="Yip1"/>
    <property type="match status" value="1"/>
</dbReference>
<feature type="transmembrane region" description="Helical" evidence="6">
    <location>
        <begin position="137"/>
        <end position="160"/>
    </location>
</feature>
<evidence type="ECO:0000256" key="1">
    <source>
        <dbReference type="ARBA" id="ARBA00004141"/>
    </source>
</evidence>
<accession>A0A060TAI2</accession>
<reference evidence="8" key="1">
    <citation type="submission" date="2014-02" db="EMBL/GenBank/DDBJ databases">
        <authorList>
            <person name="Genoscope - CEA"/>
        </authorList>
    </citation>
    <scope>NUCLEOTIDE SEQUENCE</scope>
    <source>
        <strain evidence="8">LS3</strain>
    </source>
</reference>
<protein>
    <recommendedName>
        <fullName evidence="6">Protein YIP</fullName>
    </recommendedName>
</protein>
<evidence type="ECO:0000256" key="4">
    <source>
        <dbReference type="ARBA" id="ARBA00022989"/>
    </source>
</evidence>
<feature type="transmembrane region" description="Helical" evidence="6">
    <location>
        <begin position="227"/>
        <end position="245"/>
    </location>
</feature>
<dbReference type="PANTHER" id="PTHR21236">
    <property type="entry name" value="GOLGI MEMBRANE PROTEIN YIP1"/>
    <property type="match status" value="1"/>
</dbReference>
<dbReference type="AlphaFoldDB" id="A0A060TAI2"/>
<organism evidence="8">
    <name type="scientific">Blastobotrys adeninivorans</name>
    <name type="common">Yeast</name>
    <name type="synonym">Arxula adeninivorans</name>
    <dbReference type="NCBI Taxonomy" id="409370"/>
    <lineage>
        <taxon>Eukaryota</taxon>
        <taxon>Fungi</taxon>
        <taxon>Dikarya</taxon>
        <taxon>Ascomycota</taxon>
        <taxon>Saccharomycotina</taxon>
        <taxon>Dipodascomycetes</taxon>
        <taxon>Dipodascales</taxon>
        <taxon>Trichomonascaceae</taxon>
        <taxon>Blastobotrys</taxon>
    </lineage>
</organism>
<dbReference type="InterPro" id="IPR006977">
    <property type="entry name" value="Yip1_dom"/>
</dbReference>
<dbReference type="PhylomeDB" id="A0A060TAI2"/>
<dbReference type="GO" id="GO:0006888">
    <property type="term" value="P:endoplasmic reticulum to Golgi vesicle-mediated transport"/>
    <property type="evidence" value="ECO:0007669"/>
    <property type="project" value="InterPro"/>
</dbReference>
<feature type="domain" description="Yip1" evidence="7">
    <location>
        <begin position="109"/>
        <end position="241"/>
    </location>
</feature>
<evidence type="ECO:0000259" key="7">
    <source>
        <dbReference type="Pfam" id="PF04893"/>
    </source>
</evidence>
<gene>
    <name evidence="8" type="ORF">GNLVRS02_ARAD1B00484g</name>
</gene>
<dbReference type="GO" id="GO:0005802">
    <property type="term" value="C:trans-Golgi network"/>
    <property type="evidence" value="ECO:0007669"/>
    <property type="project" value="TreeGrafter"/>
</dbReference>